<evidence type="ECO:0000259" key="3">
    <source>
        <dbReference type="Pfam" id="PF26638"/>
    </source>
</evidence>
<name>A0A2I1H930_9GLOM</name>
<keyword evidence="5" id="KW-1185">Reference proteome</keyword>
<dbReference type="InterPro" id="IPR058524">
    <property type="entry name" value="DUF8211"/>
</dbReference>
<gene>
    <name evidence="4" type="ORF">RhiirA4_504145</name>
</gene>
<dbReference type="Proteomes" id="UP000234323">
    <property type="component" value="Unassembled WGS sequence"/>
</dbReference>
<evidence type="ECO:0000256" key="2">
    <source>
        <dbReference type="SAM" id="MobiDB-lite"/>
    </source>
</evidence>
<evidence type="ECO:0000313" key="4">
    <source>
        <dbReference type="EMBL" id="PKY55382.1"/>
    </source>
</evidence>
<keyword evidence="1" id="KW-0175">Coiled coil</keyword>
<feature type="coiled-coil region" evidence="1">
    <location>
        <begin position="130"/>
        <end position="157"/>
    </location>
</feature>
<feature type="domain" description="DUF8211" evidence="3">
    <location>
        <begin position="3"/>
        <end position="38"/>
    </location>
</feature>
<accession>A0A2I1H930</accession>
<dbReference type="EMBL" id="LLXI01001840">
    <property type="protein sequence ID" value="PKY55382.1"/>
    <property type="molecule type" value="Genomic_DNA"/>
</dbReference>
<dbReference type="Pfam" id="PF26638">
    <property type="entry name" value="DUF8211"/>
    <property type="match status" value="1"/>
</dbReference>
<feature type="region of interest" description="Disordered" evidence="2">
    <location>
        <begin position="256"/>
        <end position="302"/>
    </location>
</feature>
<dbReference type="AlphaFoldDB" id="A0A2I1H930"/>
<dbReference type="VEuPathDB" id="FungiDB:RhiirA1_475727"/>
<sequence length="302" mass="35333">MRGRQYCFLFLKSQHVNKPIKHLTYNRGCDSRNYNFNIPYFTGLNCAGLMRSHILSLPMVDVDTPTDGIVATVERYNPIPNMFIPLKYRKIIPKDPIYSNDGQFIVPGSREWFTYMYNLEKSLPPPPPPISRVQRHAQRLLQEQREMRKQMTKEMQEGHILHGISMTRYFHRKEVTDYLTKQNVIHYDESKSLISAIENATDDEQRSALVREYKDFNATFSYYLRNNVADIYKKAYRPPGTLEETSDDTKCLELHPRKRESSQQATNFFSNRNDDTLKRRRTYPAPADDSSDAGPLSLKFNA</sequence>
<organism evidence="4 5">
    <name type="scientific">Rhizophagus irregularis</name>
    <dbReference type="NCBI Taxonomy" id="588596"/>
    <lineage>
        <taxon>Eukaryota</taxon>
        <taxon>Fungi</taxon>
        <taxon>Fungi incertae sedis</taxon>
        <taxon>Mucoromycota</taxon>
        <taxon>Glomeromycotina</taxon>
        <taxon>Glomeromycetes</taxon>
        <taxon>Glomerales</taxon>
        <taxon>Glomeraceae</taxon>
        <taxon>Rhizophagus</taxon>
    </lineage>
</organism>
<reference evidence="4 5" key="1">
    <citation type="submission" date="2015-10" db="EMBL/GenBank/DDBJ databases">
        <title>Genome analyses suggest a sexual origin of heterokaryosis in a supposedly ancient asexual fungus.</title>
        <authorList>
            <person name="Ropars J."/>
            <person name="Sedzielewska K."/>
            <person name="Noel J."/>
            <person name="Charron P."/>
            <person name="Farinelli L."/>
            <person name="Marton T."/>
            <person name="Kruger M."/>
            <person name="Pelin A."/>
            <person name="Brachmann A."/>
            <person name="Corradi N."/>
        </authorList>
    </citation>
    <scope>NUCLEOTIDE SEQUENCE [LARGE SCALE GENOMIC DNA]</scope>
    <source>
        <strain evidence="4 5">A4</strain>
    </source>
</reference>
<comment type="caution">
    <text evidence="4">The sequence shown here is derived from an EMBL/GenBank/DDBJ whole genome shotgun (WGS) entry which is preliminary data.</text>
</comment>
<evidence type="ECO:0000313" key="5">
    <source>
        <dbReference type="Proteomes" id="UP000234323"/>
    </source>
</evidence>
<evidence type="ECO:0000256" key="1">
    <source>
        <dbReference type="SAM" id="Coils"/>
    </source>
</evidence>
<dbReference type="VEuPathDB" id="FungiDB:RhiirFUN_005932"/>
<dbReference type="VEuPathDB" id="FungiDB:FUN_002701"/>
<protein>
    <recommendedName>
        <fullName evidence="3">DUF8211 domain-containing protein</fullName>
    </recommendedName>
</protein>
<feature type="compositionally biased region" description="Polar residues" evidence="2">
    <location>
        <begin position="262"/>
        <end position="271"/>
    </location>
</feature>
<proteinExistence type="predicted"/>